<keyword evidence="4" id="KW-0808">Transferase</keyword>
<dbReference type="InterPro" id="IPR002877">
    <property type="entry name" value="RNA_MeTrfase_FtsJ_dom"/>
</dbReference>
<gene>
    <name evidence="9" type="ORF">PGLA1383_LOCUS52872</name>
</gene>
<evidence type="ECO:0000256" key="5">
    <source>
        <dbReference type="ARBA" id="ARBA00022691"/>
    </source>
</evidence>
<feature type="non-terminal residue" evidence="9">
    <location>
        <position position="253"/>
    </location>
</feature>
<evidence type="ECO:0000256" key="6">
    <source>
        <dbReference type="ARBA" id="ARBA00041184"/>
    </source>
</evidence>
<evidence type="ECO:0000256" key="1">
    <source>
        <dbReference type="ARBA" id="ARBA00009258"/>
    </source>
</evidence>
<feature type="domain" description="Ribosomal RNA methyltransferase FtsJ" evidence="8">
    <location>
        <begin position="43"/>
        <end position="222"/>
    </location>
</feature>
<name>A0A813HIY4_POLGL</name>
<dbReference type="AlphaFoldDB" id="A0A813HIY4"/>
<evidence type="ECO:0000256" key="4">
    <source>
        <dbReference type="ARBA" id="ARBA00022679"/>
    </source>
</evidence>
<dbReference type="InterPro" id="IPR029063">
    <property type="entry name" value="SAM-dependent_MTases_sf"/>
</dbReference>
<dbReference type="OMA" id="RNAYKHE"/>
<keyword evidence="3" id="KW-0489">Methyltransferase</keyword>
<reference evidence="9" key="1">
    <citation type="submission" date="2021-02" db="EMBL/GenBank/DDBJ databases">
        <authorList>
            <person name="Dougan E. K."/>
            <person name="Rhodes N."/>
            <person name="Thang M."/>
            <person name="Chan C."/>
        </authorList>
    </citation>
    <scope>NUCLEOTIDE SEQUENCE</scope>
</reference>
<dbReference type="Gene3D" id="3.40.50.150">
    <property type="entry name" value="Vaccinia Virus protein VP39"/>
    <property type="match status" value="1"/>
</dbReference>
<protein>
    <recommendedName>
        <fullName evidence="6">rRNA methyltransferase 2, mitochondrial</fullName>
    </recommendedName>
</protein>
<evidence type="ECO:0000313" key="10">
    <source>
        <dbReference type="Proteomes" id="UP000654075"/>
    </source>
</evidence>
<evidence type="ECO:0000313" key="9">
    <source>
        <dbReference type="EMBL" id="CAE8637529.1"/>
    </source>
</evidence>
<dbReference type="InterPro" id="IPR015507">
    <property type="entry name" value="rRNA-MeTfrase_E"/>
</dbReference>
<evidence type="ECO:0000259" key="8">
    <source>
        <dbReference type="Pfam" id="PF01728"/>
    </source>
</evidence>
<keyword evidence="10" id="KW-1185">Reference proteome</keyword>
<evidence type="ECO:0000256" key="7">
    <source>
        <dbReference type="PIRSR" id="PIRSR005461-1"/>
    </source>
</evidence>
<evidence type="ECO:0000256" key="3">
    <source>
        <dbReference type="ARBA" id="ARBA00022603"/>
    </source>
</evidence>
<feature type="active site" description="Proton acceptor" evidence="7">
    <location>
        <position position="179"/>
    </location>
</feature>
<dbReference type="EMBL" id="CAJNNV010031712">
    <property type="protein sequence ID" value="CAE8637529.1"/>
    <property type="molecule type" value="Genomic_DNA"/>
</dbReference>
<keyword evidence="5 7" id="KW-0949">S-adenosyl-L-methionine</keyword>
<organism evidence="9 10">
    <name type="scientific">Polarella glacialis</name>
    <name type="common">Dinoflagellate</name>
    <dbReference type="NCBI Taxonomy" id="89957"/>
    <lineage>
        <taxon>Eukaryota</taxon>
        <taxon>Sar</taxon>
        <taxon>Alveolata</taxon>
        <taxon>Dinophyceae</taxon>
        <taxon>Suessiales</taxon>
        <taxon>Suessiaceae</taxon>
        <taxon>Polarella</taxon>
    </lineage>
</organism>
<proteinExistence type="inferred from homology"/>
<dbReference type="HAMAP" id="MF_01547">
    <property type="entry name" value="RNA_methyltr_E"/>
    <property type="match status" value="1"/>
</dbReference>
<comment type="similarity">
    <text evidence="1">Belongs to the class I-like SAM-binding methyltransferase superfamily. RNA methyltransferase RlmE family.</text>
</comment>
<dbReference type="Pfam" id="PF01728">
    <property type="entry name" value="FtsJ"/>
    <property type="match status" value="1"/>
</dbReference>
<dbReference type="OrthoDB" id="20105at2759"/>
<dbReference type="SUPFAM" id="SSF53335">
    <property type="entry name" value="S-adenosyl-L-methionine-dependent methyltransferases"/>
    <property type="match status" value="1"/>
</dbReference>
<dbReference type="GO" id="GO:0008650">
    <property type="term" value="F:rRNA (uridine-2'-O-)-methyltransferase activity"/>
    <property type="evidence" value="ECO:0007669"/>
    <property type="project" value="TreeGrafter"/>
</dbReference>
<dbReference type="InterPro" id="IPR050082">
    <property type="entry name" value="RNA_methyltr_RlmE"/>
</dbReference>
<dbReference type="PIRSF" id="PIRSF005461">
    <property type="entry name" value="23S_rRNA_mtase"/>
    <property type="match status" value="1"/>
</dbReference>
<keyword evidence="2" id="KW-0698">rRNA processing</keyword>
<comment type="caution">
    <text evidence="9">The sequence shown here is derived from an EMBL/GenBank/DDBJ whole genome shotgun (WGS) entry which is preliminary data.</text>
</comment>
<accession>A0A813HIY4</accession>
<dbReference type="Proteomes" id="UP000654075">
    <property type="component" value="Unassembled WGS sequence"/>
</dbReference>
<dbReference type="PANTHER" id="PTHR10920">
    <property type="entry name" value="RIBOSOMAL RNA METHYLTRANSFERASE"/>
    <property type="match status" value="1"/>
</dbReference>
<evidence type="ECO:0000256" key="2">
    <source>
        <dbReference type="ARBA" id="ARBA00022552"/>
    </source>
</evidence>
<sequence length="253" mass="28450">SSSVPEGLAAIPNVRPRTGEEAQAWIKASIDQYYERPQLESKYRSQSAWSLRQLDDRFSFLKPDTVVVDLGCFAGGWSQVAVERTHASSSSSAVIGVDTVRMDPLDYHTFVQGDVAHEDTVERILEALGDRRADVVLSDLSHKLVGLKADDHLESMQSFLHASKIMERTLRLGGWFLVKLLVGPDQVHCRTYLDSRFQTVRSVKPPASRTVHGEMFFMCRGFTGRSPIAAEVKGRNAYKHEGADRWQPDHRRP</sequence>
<dbReference type="PANTHER" id="PTHR10920:SF18">
    <property type="entry name" value="RRNA METHYLTRANSFERASE 2, MITOCHONDRIAL"/>
    <property type="match status" value="1"/>
</dbReference>